<dbReference type="Proteomes" id="UP001519332">
    <property type="component" value="Unassembled WGS sequence"/>
</dbReference>
<evidence type="ECO:0000256" key="1">
    <source>
        <dbReference type="ARBA" id="ARBA00009013"/>
    </source>
</evidence>
<comment type="caution">
    <text evidence="4">The sequence shown here is derived from an EMBL/GenBank/DDBJ whole genome shotgun (WGS) entry which is preliminary data.</text>
</comment>
<dbReference type="InterPro" id="IPR036513">
    <property type="entry name" value="STAS_dom_sf"/>
</dbReference>
<dbReference type="SUPFAM" id="SSF52091">
    <property type="entry name" value="SpoIIaa-like"/>
    <property type="match status" value="1"/>
</dbReference>
<comment type="similarity">
    <text evidence="1 2">Belongs to the anti-sigma-factor antagonist family.</text>
</comment>
<evidence type="ECO:0000256" key="2">
    <source>
        <dbReference type="RuleBase" id="RU003749"/>
    </source>
</evidence>
<dbReference type="RefSeq" id="WP_209644427.1">
    <property type="nucleotide sequence ID" value="NZ_JAGINW010000001.1"/>
</dbReference>
<dbReference type="NCBIfam" id="TIGR00377">
    <property type="entry name" value="ant_ant_sig"/>
    <property type="match status" value="1"/>
</dbReference>
<dbReference type="Gene3D" id="3.30.750.24">
    <property type="entry name" value="STAS domain"/>
    <property type="match status" value="1"/>
</dbReference>
<accession>A0ABS4TSU9</accession>
<dbReference type="InterPro" id="IPR003658">
    <property type="entry name" value="Anti-sigma_ant"/>
</dbReference>
<sequence>MSSAEFQPLSIEVEQGPAGPVLSAKGEIDTVTAPDLQLTVERTMPAAGAVLAVDLSGVTFLSSAGLSVLVQAHQKAEQVGCEVRIVTNSSTARVFQLTGLDSTLKLFGSLAEAHA</sequence>
<gene>
    <name evidence="4" type="ORF">JOF56_007872</name>
</gene>
<reference evidence="4 5" key="1">
    <citation type="submission" date="2021-03" db="EMBL/GenBank/DDBJ databases">
        <title>Sequencing the genomes of 1000 actinobacteria strains.</title>
        <authorList>
            <person name="Klenk H.-P."/>
        </authorList>
    </citation>
    <scope>NUCLEOTIDE SEQUENCE [LARGE SCALE GENOMIC DNA]</scope>
    <source>
        <strain evidence="4 5">DSM 46670</strain>
    </source>
</reference>
<feature type="domain" description="STAS" evidence="3">
    <location>
        <begin position="9"/>
        <end position="115"/>
    </location>
</feature>
<organism evidence="4 5">
    <name type="scientific">Kibdelosporangium banguiense</name>
    <dbReference type="NCBI Taxonomy" id="1365924"/>
    <lineage>
        <taxon>Bacteria</taxon>
        <taxon>Bacillati</taxon>
        <taxon>Actinomycetota</taxon>
        <taxon>Actinomycetes</taxon>
        <taxon>Pseudonocardiales</taxon>
        <taxon>Pseudonocardiaceae</taxon>
        <taxon>Kibdelosporangium</taxon>
    </lineage>
</organism>
<dbReference type="PANTHER" id="PTHR33495">
    <property type="entry name" value="ANTI-SIGMA FACTOR ANTAGONIST TM_1081-RELATED-RELATED"/>
    <property type="match status" value="1"/>
</dbReference>
<evidence type="ECO:0000259" key="3">
    <source>
        <dbReference type="PROSITE" id="PS50801"/>
    </source>
</evidence>
<dbReference type="Pfam" id="PF01740">
    <property type="entry name" value="STAS"/>
    <property type="match status" value="1"/>
</dbReference>
<dbReference type="InterPro" id="IPR002645">
    <property type="entry name" value="STAS_dom"/>
</dbReference>
<keyword evidence="5" id="KW-1185">Reference proteome</keyword>
<dbReference type="CDD" id="cd07043">
    <property type="entry name" value="STAS_anti-anti-sigma_factors"/>
    <property type="match status" value="1"/>
</dbReference>
<proteinExistence type="inferred from homology"/>
<dbReference type="PROSITE" id="PS50801">
    <property type="entry name" value="STAS"/>
    <property type="match status" value="1"/>
</dbReference>
<protein>
    <recommendedName>
        <fullName evidence="2">Anti-sigma factor antagonist</fullName>
    </recommendedName>
</protein>
<name>A0ABS4TSU9_9PSEU</name>
<dbReference type="PANTHER" id="PTHR33495:SF13">
    <property type="entry name" value="ANTI-SIGMA-F FACTOR ANTAGONIST RSFB"/>
    <property type="match status" value="1"/>
</dbReference>
<evidence type="ECO:0000313" key="5">
    <source>
        <dbReference type="Proteomes" id="UP001519332"/>
    </source>
</evidence>
<evidence type="ECO:0000313" key="4">
    <source>
        <dbReference type="EMBL" id="MBP2327487.1"/>
    </source>
</evidence>
<dbReference type="EMBL" id="JAGINW010000001">
    <property type="protein sequence ID" value="MBP2327487.1"/>
    <property type="molecule type" value="Genomic_DNA"/>
</dbReference>